<dbReference type="GO" id="GO:0016787">
    <property type="term" value="F:hydrolase activity"/>
    <property type="evidence" value="ECO:0007669"/>
    <property type="project" value="InterPro"/>
</dbReference>
<name>A0A7R7XD23_9EURO</name>
<organism evidence="2 3">
    <name type="scientific">Aspergillus puulaauensis</name>
    <dbReference type="NCBI Taxonomy" id="1220207"/>
    <lineage>
        <taxon>Eukaryota</taxon>
        <taxon>Fungi</taxon>
        <taxon>Dikarya</taxon>
        <taxon>Ascomycota</taxon>
        <taxon>Pezizomycotina</taxon>
        <taxon>Eurotiomycetes</taxon>
        <taxon>Eurotiomycetidae</taxon>
        <taxon>Eurotiales</taxon>
        <taxon>Aspergillaceae</taxon>
        <taxon>Aspergillus</taxon>
    </lineage>
</organism>
<dbReference type="RefSeq" id="XP_041551264.1">
    <property type="nucleotide sequence ID" value="XM_041698038.1"/>
</dbReference>
<dbReference type="SUPFAM" id="SSF53474">
    <property type="entry name" value="alpha/beta-Hydrolases"/>
    <property type="match status" value="1"/>
</dbReference>
<evidence type="ECO:0000259" key="1">
    <source>
        <dbReference type="Pfam" id="PF01738"/>
    </source>
</evidence>
<dbReference type="PANTHER" id="PTHR47668:SF1">
    <property type="entry name" value="DIENELACTONE HYDROLASE DOMAIN-CONTAINING PROTEIN-RELATED"/>
    <property type="match status" value="1"/>
</dbReference>
<gene>
    <name evidence="2" type="ORF">APUU_11898A</name>
</gene>
<feature type="domain" description="Dienelactone hydrolase" evidence="1">
    <location>
        <begin position="54"/>
        <end position="247"/>
    </location>
</feature>
<proteinExistence type="predicted"/>
<reference evidence="2" key="2">
    <citation type="submission" date="2021-02" db="EMBL/GenBank/DDBJ databases">
        <title>Aspergillus puulaauensis MK2 genome sequence.</title>
        <authorList>
            <person name="Futagami T."/>
            <person name="Mori K."/>
            <person name="Kadooka C."/>
            <person name="Tanaka T."/>
        </authorList>
    </citation>
    <scope>NUCLEOTIDE SEQUENCE</scope>
    <source>
        <strain evidence="2">MK2</strain>
    </source>
</reference>
<dbReference type="Pfam" id="PF01738">
    <property type="entry name" value="DLH"/>
    <property type="match status" value="1"/>
</dbReference>
<dbReference type="OrthoDB" id="2147163at2759"/>
<reference evidence="2" key="1">
    <citation type="submission" date="2021-01" db="EMBL/GenBank/DDBJ databases">
        <authorList>
            <consortium name="Aspergillus puulaauensis MK2 genome sequencing consortium"/>
            <person name="Kazuki M."/>
            <person name="Futagami T."/>
        </authorList>
    </citation>
    <scope>NUCLEOTIDE SEQUENCE</scope>
    <source>
        <strain evidence="2">MK2</strain>
    </source>
</reference>
<dbReference type="Proteomes" id="UP000654913">
    <property type="component" value="Chromosome 1"/>
</dbReference>
<dbReference type="PANTHER" id="PTHR47668">
    <property type="entry name" value="DIENELACTONE HYDROLASE FAMILY PROTEIN (AFU_ORTHOLOGUE AFUA_6G01940)"/>
    <property type="match status" value="1"/>
</dbReference>
<evidence type="ECO:0000313" key="2">
    <source>
        <dbReference type="EMBL" id="BCS19070.1"/>
    </source>
</evidence>
<protein>
    <recommendedName>
        <fullName evidence="1">Dienelactone hydrolase domain-containing protein</fullName>
    </recommendedName>
</protein>
<keyword evidence="3" id="KW-1185">Reference proteome</keyword>
<dbReference type="EMBL" id="AP024443">
    <property type="protein sequence ID" value="BCS19070.1"/>
    <property type="molecule type" value="Genomic_DNA"/>
</dbReference>
<dbReference type="Gene3D" id="3.40.50.1820">
    <property type="entry name" value="alpha/beta hydrolase"/>
    <property type="match status" value="1"/>
</dbReference>
<dbReference type="AlphaFoldDB" id="A0A7R7XD23"/>
<dbReference type="InterPro" id="IPR002925">
    <property type="entry name" value="Dienelactn_hydro"/>
</dbReference>
<evidence type="ECO:0000313" key="3">
    <source>
        <dbReference type="Proteomes" id="UP000654913"/>
    </source>
</evidence>
<dbReference type="KEGG" id="apuu:APUU_11898A"/>
<accession>A0A7R7XD23</accession>
<sequence length="268" mass="29121">MTCEACRTIPPVISEGYTPQGTSSAIDGLDFDTCTPYQQHLLKKDFCVNKTDITGPTTAKTAILTIYDIFGNSPQTTQGADLLSARLNALVLIPDFFKGDGAKQEWIPPDTEEKTAALMAFVREKASWADAAKGINGVVDAYRAAFPFVGKWGAYGLCWGGKVLALGSGEGSPFSGTVQVHPGRMAKEDAETLTIPHAILASKDEPADEVEAYDEVIKRKRLGGFVETYGDMWHGWMGARAELQKEASLKEYTRGYGQLGDFFEKCLS</sequence>
<dbReference type="InterPro" id="IPR029058">
    <property type="entry name" value="AB_hydrolase_fold"/>
</dbReference>
<dbReference type="GeneID" id="64969075"/>